<dbReference type="AlphaFoldDB" id="A0A0P1BKU4"/>
<sequence>MRRVASARIVTLMSDHPFLFTLQQQRTLIDHDHKDSLRAIVAKAEGSVILPYDVKATSIDAKGFTAEYYIHQSLGSKPRRQVVKVDFPKPLEKADEARHVFVKLSDEASGLWYPVRFSAHPLLPGAALIASLLYLASKAYDIPAAQITFLPILQKYPDAPEIAEKIFKTLAGVHTVEAVLMLLYVLRKGGSLAVAIKWAVQQLFVGFPNFFGFQKINPTGPKDKNPAKLL</sequence>
<dbReference type="Proteomes" id="UP000054845">
    <property type="component" value="Unassembled WGS sequence"/>
</dbReference>
<dbReference type="Gene3D" id="3.20.180.10">
    <property type="entry name" value="PNP-oxidase-like"/>
    <property type="match status" value="1"/>
</dbReference>
<evidence type="ECO:0000313" key="2">
    <source>
        <dbReference type="EMBL" id="CEH17041.1"/>
    </source>
</evidence>
<dbReference type="OrthoDB" id="3345164at2759"/>
<dbReference type="Pfam" id="PF10615">
    <property type="entry name" value="DUF2470"/>
    <property type="match status" value="1"/>
</dbReference>
<reference evidence="2 3" key="1">
    <citation type="submission" date="2014-09" db="EMBL/GenBank/DDBJ databases">
        <authorList>
            <person name="Magalhaes I.L.F."/>
            <person name="Oliveira U."/>
            <person name="Santos F.R."/>
            <person name="Vidigal T.H.D.A."/>
            <person name="Brescovit A.D."/>
            <person name="Santos A.J."/>
        </authorList>
    </citation>
    <scope>NUCLEOTIDE SEQUENCE [LARGE SCALE GENOMIC DNA]</scope>
</reference>
<keyword evidence="3" id="KW-1185">Reference proteome</keyword>
<name>A0A0P1BKU4_9BASI</name>
<dbReference type="InterPro" id="IPR019595">
    <property type="entry name" value="DUF2470"/>
</dbReference>
<proteinExistence type="predicted"/>
<dbReference type="EMBL" id="CCYA01000254">
    <property type="protein sequence ID" value="CEH17041.1"/>
    <property type="molecule type" value="Genomic_DNA"/>
</dbReference>
<dbReference type="InterPro" id="IPR037119">
    <property type="entry name" value="Haem_oxidase_HugZ-like_sf"/>
</dbReference>
<accession>A0A0P1BKU4</accession>
<evidence type="ECO:0000259" key="1">
    <source>
        <dbReference type="Pfam" id="PF10615"/>
    </source>
</evidence>
<protein>
    <recommendedName>
        <fullName evidence="1">DUF2470 domain-containing protein</fullName>
    </recommendedName>
</protein>
<evidence type="ECO:0000313" key="3">
    <source>
        <dbReference type="Proteomes" id="UP000054845"/>
    </source>
</evidence>
<organism evidence="2 3">
    <name type="scientific">Ceraceosorus bombacis</name>
    <dbReference type="NCBI Taxonomy" id="401625"/>
    <lineage>
        <taxon>Eukaryota</taxon>
        <taxon>Fungi</taxon>
        <taxon>Dikarya</taxon>
        <taxon>Basidiomycota</taxon>
        <taxon>Ustilaginomycotina</taxon>
        <taxon>Exobasidiomycetes</taxon>
        <taxon>Ceraceosorales</taxon>
        <taxon>Ceraceosoraceae</taxon>
        <taxon>Ceraceosorus</taxon>
    </lineage>
</organism>
<feature type="domain" description="DUF2470" evidence="1">
    <location>
        <begin position="31"/>
        <end position="104"/>
    </location>
</feature>